<sequence length="142" mass="15091">MSEQATFAPTLPAFFPVRSDPVVVLARQLATVTRVAMHQAPLDPDKTALIDQLEHRISHARATSLDGALAQGLAVFGILSALEDEAGDADPDALISRACRLVVSMLGVLEQAASVHSAALGGTYYGFDRVRADHYPVAPFHS</sequence>
<proteinExistence type="predicted"/>
<dbReference type="AlphaFoldDB" id="A0A143DC43"/>
<evidence type="ECO:0000313" key="1">
    <source>
        <dbReference type="EMBL" id="AMW34295.1"/>
    </source>
</evidence>
<dbReference type="GeneID" id="53316087"/>
<gene>
    <name evidence="1" type="ORF">AY555_02840</name>
</gene>
<name>A0A143DC43_9PROT</name>
<dbReference type="EMBL" id="CP014525">
    <property type="protein sequence ID" value="AMW34295.1"/>
    <property type="molecule type" value="Genomic_DNA"/>
</dbReference>
<keyword evidence="2" id="KW-1185">Reference proteome</keyword>
<organism evidence="1 2">
    <name type="scientific">Haematospirillum jordaniae</name>
    <dbReference type="NCBI Taxonomy" id="1549855"/>
    <lineage>
        <taxon>Bacteria</taxon>
        <taxon>Pseudomonadati</taxon>
        <taxon>Pseudomonadota</taxon>
        <taxon>Alphaproteobacteria</taxon>
        <taxon>Rhodospirillales</taxon>
        <taxon>Novispirillaceae</taxon>
        <taxon>Haematospirillum</taxon>
    </lineage>
</organism>
<accession>A0A143DC43</accession>
<dbReference type="STRING" id="1549855.AY555_02840"/>
<dbReference type="KEGG" id="hjo:AY555_02840"/>
<protein>
    <submittedName>
        <fullName evidence="1">Uncharacterized protein</fullName>
    </submittedName>
</protein>
<reference evidence="1 2" key="1">
    <citation type="submission" date="2016-02" db="EMBL/GenBank/DDBJ databases">
        <title>Complete Genome of H5569, the type strain of the newly described species Haematospirillium jordaniae.</title>
        <authorList>
            <person name="Nicholson A.C."/>
            <person name="Humrighouse B.W."/>
            <person name="Loparov V."/>
            <person name="McQuiston J.R."/>
        </authorList>
    </citation>
    <scope>NUCLEOTIDE SEQUENCE [LARGE SCALE GENOMIC DNA]</scope>
    <source>
        <strain evidence="1 2">H5569</strain>
    </source>
</reference>
<dbReference type="Proteomes" id="UP000076066">
    <property type="component" value="Chromosome"/>
</dbReference>
<dbReference type="RefSeq" id="WP_066133187.1">
    <property type="nucleotide sequence ID" value="NZ_CP014525.1"/>
</dbReference>
<evidence type="ECO:0000313" key="2">
    <source>
        <dbReference type="Proteomes" id="UP000076066"/>
    </source>
</evidence>